<comment type="similarity">
    <text evidence="1">Belongs to the short-chain dehydrogenases/reductases (SDR) family.</text>
</comment>
<evidence type="ECO:0000313" key="3">
    <source>
        <dbReference type="EMBL" id="MVT07132.1"/>
    </source>
</evidence>
<dbReference type="PRINTS" id="PR00081">
    <property type="entry name" value="GDHRDH"/>
</dbReference>
<dbReference type="InterPro" id="IPR036291">
    <property type="entry name" value="NAD(P)-bd_dom_sf"/>
</dbReference>
<keyword evidence="4" id="KW-1185">Reference proteome</keyword>
<keyword evidence="2" id="KW-0560">Oxidoreductase</keyword>
<dbReference type="Proteomes" id="UP000461730">
    <property type="component" value="Unassembled WGS sequence"/>
</dbReference>
<evidence type="ECO:0000256" key="2">
    <source>
        <dbReference type="ARBA" id="ARBA00023002"/>
    </source>
</evidence>
<evidence type="ECO:0000256" key="1">
    <source>
        <dbReference type="ARBA" id="ARBA00006484"/>
    </source>
</evidence>
<dbReference type="Pfam" id="PF13561">
    <property type="entry name" value="adh_short_C2"/>
    <property type="match status" value="1"/>
</dbReference>
<dbReference type="SUPFAM" id="SSF51735">
    <property type="entry name" value="NAD(P)-binding Rossmann-fold domains"/>
    <property type="match status" value="1"/>
</dbReference>
<dbReference type="RefSeq" id="WP_157304538.1">
    <property type="nucleotide sequence ID" value="NZ_WRXN01000001.1"/>
</dbReference>
<dbReference type="EMBL" id="WRXN01000001">
    <property type="protein sequence ID" value="MVT07132.1"/>
    <property type="molecule type" value="Genomic_DNA"/>
</dbReference>
<dbReference type="GO" id="GO:0016491">
    <property type="term" value="F:oxidoreductase activity"/>
    <property type="evidence" value="ECO:0007669"/>
    <property type="project" value="UniProtKB-KW"/>
</dbReference>
<reference evidence="3 4" key="1">
    <citation type="submission" date="2019-12" db="EMBL/GenBank/DDBJ databases">
        <title>Chitinophaga sp. strain ysch24 (GDMCC 1.1355), whole genome shotgun sequence.</title>
        <authorList>
            <person name="Zhang X."/>
        </authorList>
    </citation>
    <scope>NUCLEOTIDE SEQUENCE [LARGE SCALE GENOMIC DNA]</scope>
    <source>
        <strain evidence="4">ysch24</strain>
    </source>
</reference>
<dbReference type="InterPro" id="IPR002347">
    <property type="entry name" value="SDR_fam"/>
</dbReference>
<dbReference type="AlphaFoldDB" id="A0A7K1TYG7"/>
<dbReference type="InterPro" id="IPR051122">
    <property type="entry name" value="SDR_DHRS6-like"/>
</dbReference>
<accession>A0A7K1TYG7</accession>
<proteinExistence type="inferred from homology"/>
<dbReference type="PANTHER" id="PTHR43477:SF1">
    <property type="entry name" value="DIHYDROANTICAPSIN 7-DEHYDROGENASE"/>
    <property type="match status" value="1"/>
</dbReference>
<sequence>MTKQIENQRILIAGGSSGIGLATAQLLSGLGAIVTITGRDEKKLQKVKQENPKLNITKLDSSDPADLQVFFSSSGTFHHLIISVSGSKGAGSFPTLSLDELRAGFDQKFWSHLETIQAALPFVEKTGSVTLVTAASSSARLPGTSGLAAINGALEIMVPILAKDLQPLRINAVSPGVIDTAWWDFLNEADKADTFAHFSKQVCVGRVGQAEEVANAILSVVINNYVNGIVLSCHGGLG</sequence>
<dbReference type="PANTHER" id="PTHR43477">
    <property type="entry name" value="DIHYDROANTICAPSIN 7-DEHYDROGENASE"/>
    <property type="match status" value="1"/>
</dbReference>
<comment type="caution">
    <text evidence="3">The sequence shown here is derived from an EMBL/GenBank/DDBJ whole genome shotgun (WGS) entry which is preliminary data.</text>
</comment>
<name>A0A7K1TYG7_9BACT</name>
<dbReference type="Gene3D" id="3.40.50.720">
    <property type="entry name" value="NAD(P)-binding Rossmann-like Domain"/>
    <property type="match status" value="1"/>
</dbReference>
<evidence type="ECO:0000313" key="4">
    <source>
        <dbReference type="Proteomes" id="UP000461730"/>
    </source>
</evidence>
<protein>
    <submittedName>
        <fullName evidence="3">SDR family oxidoreductase</fullName>
    </submittedName>
</protein>
<organism evidence="3 4">
    <name type="scientific">Chitinophaga tropicalis</name>
    <dbReference type="NCBI Taxonomy" id="2683588"/>
    <lineage>
        <taxon>Bacteria</taxon>
        <taxon>Pseudomonadati</taxon>
        <taxon>Bacteroidota</taxon>
        <taxon>Chitinophagia</taxon>
        <taxon>Chitinophagales</taxon>
        <taxon>Chitinophagaceae</taxon>
        <taxon>Chitinophaga</taxon>
    </lineage>
</organism>
<gene>
    <name evidence="3" type="ORF">GO493_02580</name>
</gene>